<sequence length="146" mass="16511">MALADRVRLSIVVDIDEENATPQLSFTDRARQRERRAAGLRYTKQSTISTLPKMSSRFSNNTQRLSLIKALYTAASQAYADPTQLFSSDSYELISRLSLSSICNRVYSTDSLESPTSPTTTTFPAIHLFFHRYPSMRLIGRQRPAL</sequence>
<evidence type="ECO:0000313" key="2">
    <source>
        <dbReference type="Proteomes" id="UP000521872"/>
    </source>
</evidence>
<keyword evidence="2" id="KW-1185">Reference proteome</keyword>
<evidence type="ECO:0000313" key="1">
    <source>
        <dbReference type="EMBL" id="KAF4616612.1"/>
    </source>
</evidence>
<name>A0A8H4QUI7_9AGAR</name>
<dbReference type="Proteomes" id="UP000521872">
    <property type="component" value="Unassembled WGS sequence"/>
</dbReference>
<reference evidence="1 2" key="1">
    <citation type="submission" date="2019-12" db="EMBL/GenBank/DDBJ databases">
        <authorList>
            <person name="Floudas D."/>
            <person name="Bentzer J."/>
            <person name="Ahren D."/>
            <person name="Johansson T."/>
            <person name="Persson P."/>
            <person name="Tunlid A."/>
        </authorList>
    </citation>
    <scope>NUCLEOTIDE SEQUENCE [LARGE SCALE GENOMIC DNA]</scope>
    <source>
        <strain evidence="1 2">CBS 102.39</strain>
    </source>
</reference>
<protein>
    <submittedName>
        <fullName evidence="1">Uncharacterized protein</fullName>
    </submittedName>
</protein>
<organism evidence="1 2">
    <name type="scientific">Agrocybe pediades</name>
    <dbReference type="NCBI Taxonomy" id="84607"/>
    <lineage>
        <taxon>Eukaryota</taxon>
        <taxon>Fungi</taxon>
        <taxon>Dikarya</taxon>
        <taxon>Basidiomycota</taxon>
        <taxon>Agaricomycotina</taxon>
        <taxon>Agaricomycetes</taxon>
        <taxon>Agaricomycetidae</taxon>
        <taxon>Agaricales</taxon>
        <taxon>Agaricineae</taxon>
        <taxon>Strophariaceae</taxon>
        <taxon>Agrocybe</taxon>
    </lineage>
</organism>
<comment type="caution">
    <text evidence="1">The sequence shown here is derived from an EMBL/GenBank/DDBJ whole genome shotgun (WGS) entry which is preliminary data.</text>
</comment>
<dbReference type="AlphaFoldDB" id="A0A8H4QUI7"/>
<proteinExistence type="predicted"/>
<gene>
    <name evidence="1" type="ORF">D9613_008519</name>
</gene>
<dbReference type="EMBL" id="JAACJL010000031">
    <property type="protein sequence ID" value="KAF4616612.1"/>
    <property type="molecule type" value="Genomic_DNA"/>
</dbReference>
<accession>A0A8H4QUI7</accession>